<dbReference type="Proteomes" id="UP001528673">
    <property type="component" value="Unassembled WGS sequence"/>
</dbReference>
<reference evidence="2 3" key="1">
    <citation type="submission" date="2023-02" db="EMBL/GenBank/DDBJ databases">
        <title>Bacterial whole genomic sequence of Curvibacter sp. HBC61.</title>
        <authorList>
            <person name="Le V."/>
            <person name="Ko S.-R."/>
            <person name="Ahn C.-Y."/>
            <person name="Oh H.-M."/>
        </authorList>
    </citation>
    <scope>NUCLEOTIDE SEQUENCE [LARGE SCALE GENOMIC DNA]</scope>
    <source>
        <strain evidence="2 3">HBC61</strain>
    </source>
</reference>
<evidence type="ECO:0000313" key="3">
    <source>
        <dbReference type="Proteomes" id="UP001528673"/>
    </source>
</evidence>
<dbReference type="EMBL" id="JAQSIP010000009">
    <property type="protein sequence ID" value="MDD0840317.1"/>
    <property type="molecule type" value="Genomic_DNA"/>
</dbReference>
<proteinExistence type="predicted"/>
<dbReference type="RefSeq" id="WP_273953113.1">
    <property type="nucleotide sequence ID" value="NZ_JAQSIP010000009.1"/>
</dbReference>
<comment type="caution">
    <text evidence="2">The sequence shown here is derived from an EMBL/GenBank/DDBJ whole genome shotgun (WGS) entry which is preliminary data.</text>
</comment>
<feature type="compositionally biased region" description="Polar residues" evidence="1">
    <location>
        <begin position="250"/>
        <end position="275"/>
    </location>
</feature>
<keyword evidence="3" id="KW-1185">Reference proteome</keyword>
<evidence type="ECO:0000256" key="1">
    <source>
        <dbReference type="SAM" id="MobiDB-lite"/>
    </source>
</evidence>
<accession>A0ABT5N2L1</accession>
<evidence type="ECO:0000313" key="2">
    <source>
        <dbReference type="EMBL" id="MDD0840317.1"/>
    </source>
</evidence>
<gene>
    <name evidence="2" type="ORF">PSQ40_17165</name>
</gene>
<name>A0ABT5N2L1_9BURK</name>
<feature type="compositionally biased region" description="Pro residues" evidence="1">
    <location>
        <begin position="105"/>
        <end position="123"/>
    </location>
</feature>
<feature type="region of interest" description="Disordered" evidence="1">
    <location>
        <begin position="249"/>
        <end position="275"/>
    </location>
</feature>
<sequence>MAVSVHSPSLPPVGGGAAGPRLWTSVMPWLAVLGLTLAATVIHIQTRPAEPVPPAGTLRSPTPAAPPPAADSAPPMVTAPRTPASLAPPAATRPGQAEPARSGPALPPPPTLLRPPALPPQGEPPRALQGVYGTAPACPNCGWVESVQAVQAGGLPPGAVLAAGAAVGAQAGAGVAHGTSAGRPNVPAAAAGAVVGASALAGTASGPASAGFEIRIRMEDGSQRQLLQPEPLPLGAAVVLEGGVARLSSARPTAGTSVGTGSANPAATGKTYGTR</sequence>
<protein>
    <submittedName>
        <fullName evidence="2">Uncharacterized protein</fullName>
    </submittedName>
</protein>
<organism evidence="2 3">
    <name type="scientific">Curvibacter cyanobacteriorum</name>
    <dbReference type="NCBI Taxonomy" id="3026422"/>
    <lineage>
        <taxon>Bacteria</taxon>
        <taxon>Pseudomonadati</taxon>
        <taxon>Pseudomonadota</taxon>
        <taxon>Betaproteobacteria</taxon>
        <taxon>Burkholderiales</taxon>
        <taxon>Comamonadaceae</taxon>
        <taxon>Curvibacter</taxon>
    </lineage>
</organism>
<feature type="region of interest" description="Disordered" evidence="1">
    <location>
        <begin position="51"/>
        <end position="130"/>
    </location>
</feature>